<gene>
    <name evidence="2 3" type="primary">LOC136089056</name>
</gene>
<accession>A0ABM4D8N5</accession>
<protein>
    <submittedName>
        <fullName evidence="2 3">Uncharacterized protein LOC136089056 isoform X3</fullName>
    </submittedName>
</protein>
<evidence type="ECO:0000313" key="1">
    <source>
        <dbReference type="Proteomes" id="UP001652625"/>
    </source>
</evidence>
<dbReference type="GeneID" id="136089056"/>
<name>A0ABM4D8N5_HYDVU</name>
<reference evidence="2 3" key="1">
    <citation type="submission" date="2025-05" db="UniProtKB">
        <authorList>
            <consortium name="RefSeq"/>
        </authorList>
    </citation>
    <scope>IDENTIFICATION</scope>
</reference>
<organism evidence="1 2">
    <name type="scientific">Hydra vulgaris</name>
    <name type="common">Hydra</name>
    <name type="synonym">Hydra attenuata</name>
    <dbReference type="NCBI Taxonomy" id="6087"/>
    <lineage>
        <taxon>Eukaryota</taxon>
        <taxon>Metazoa</taxon>
        <taxon>Cnidaria</taxon>
        <taxon>Hydrozoa</taxon>
        <taxon>Hydroidolina</taxon>
        <taxon>Anthoathecata</taxon>
        <taxon>Aplanulata</taxon>
        <taxon>Hydridae</taxon>
        <taxon>Hydra</taxon>
    </lineage>
</organism>
<dbReference type="RefSeq" id="XP_065670684.1">
    <property type="nucleotide sequence ID" value="XM_065814612.1"/>
</dbReference>
<keyword evidence="1" id="KW-1185">Reference proteome</keyword>
<sequence>MFRLLMLPHSVCPVESVNASPRINSCTTTSVISFKNLRINNIISEQRQQHGPICGQRLTQKLKSGVPIEKSEMLFLTKVCGQYLMNNCAQKDRPNVTEKQDLSKSIIDCFPILHDGTARILL</sequence>
<proteinExistence type="predicted"/>
<dbReference type="Proteomes" id="UP001652625">
    <property type="component" value="Chromosome 12"/>
</dbReference>
<evidence type="ECO:0000313" key="3">
    <source>
        <dbReference type="RefSeq" id="XP_065670685.1"/>
    </source>
</evidence>
<evidence type="ECO:0000313" key="2">
    <source>
        <dbReference type="RefSeq" id="XP_065670684.1"/>
    </source>
</evidence>
<dbReference type="RefSeq" id="XP_065670685.1">
    <property type="nucleotide sequence ID" value="XM_065814613.1"/>
</dbReference>